<evidence type="ECO:0000313" key="1">
    <source>
        <dbReference type="EMBL" id="MBX42892.1"/>
    </source>
</evidence>
<dbReference type="EMBL" id="GGEC01062408">
    <property type="protein sequence ID" value="MBX42892.1"/>
    <property type="molecule type" value="Transcribed_RNA"/>
</dbReference>
<accession>A0A2P2NK84</accession>
<proteinExistence type="predicted"/>
<sequence length="59" mass="6961">MGSIMTLQKTLIHLWRLLPFPCPPKLQLKPTKPQHCFSFKSWQAGPKVRRQLLLVRYVC</sequence>
<protein>
    <submittedName>
        <fullName evidence="1">Uncharacterized protein</fullName>
    </submittedName>
</protein>
<reference evidence="1" key="1">
    <citation type="submission" date="2018-02" db="EMBL/GenBank/DDBJ databases">
        <title>Rhizophora mucronata_Transcriptome.</title>
        <authorList>
            <person name="Meera S.P."/>
            <person name="Sreeshan A."/>
            <person name="Augustine A."/>
        </authorList>
    </citation>
    <scope>NUCLEOTIDE SEQUENCE</scope>
    <source>
        <tissue evidence="1">Leaf</tissue>
    </source>
</reference>
<name>A0A2P2NK84_RHIMU</name>
<dbReference type="AlphaFoldDB" id="A0A2P2NK84"/>
<organism evidence="1">
    <name type="scientific">Rhizophora mucronata</name>
    <name type="common">Asiatic mangrove</name>
    <dbReference type="NCBI Taxonomy" id="61149"/>
    <lineage>
        <taxon>Eukaryota</taxon>
        <taxon>Viridiplantae</taxon>
        <taxon>Streptophyta</taxon>
        <taxon>Embryophyta</taxon>
        <taxon>Tracheophyta</taxon>
        <taxon>Spermatophyta</taxon>
        <taxon>Magnoliopsida</taxon>
        <taxon>eudicotyledons</taxon>
        <taxon>Gunneridae</taxon>
        <taxon>Pentapetalae</taxon>
        <taxon>rosids</taxon>
        <taxon>fabids</taxon>
        <taxon>Malpighiales</taxon>
        <taxon>Rhizophoraceae</taxon>
        <taxon>Rhizophora</taxon>
    </lineage>
</organism>